<keyword evidence="3" id="KW-1185">Reference proteome</keyword>
<dbReference type="EMBL" id="BMQG01000014">
    <property type="protein sequence ID" value="GGM53967.1"/>
    <property type="molecule type" value="Genomic_DNA"/>
</dbReference>
<dbReference type="Proteomes" id="UP000600547">
    <property type="component" value="Unassembled WGS sequence"/>
</dbReference>
<protein>
    <recommendedName>
        <fullName evidence="1">DUF2726 domain-containing protein</fullName>
    </recommendedName>
</protein>
<dbReference type="AlphaFoldDB" id="A0A8H9GS74"/>
<evidence type="ECO:0000259" key="1">
    <source>
        <dbReference type="Pfam" id="PF10881"/>
    </source>
</evidence>
<organism evidence="2 3">
    <name type="scientific">Deinococcus arenae</name>
    <dbReference type="NCBI Taxonomy" id="1452751"/>
    <lineage>
        <taxon>Bacteria</taxon>
        <taxon>Thermotogati</taxon>
        <taxon>Deinococcota</taxon>
        <taxon>Deinococci</taxon>
        <taxon>Deinococcales</taxon>
        <taxon>Deinococcaceae</taxon>
        <taxon>Deinococcus</taxon>
    </lineage>
</organism>
<sequence>MTVPEFLPRLSHAGQVTPVRAAPGRLLNAPARYHELEFRHRRLLVVLAAYEGEVPEAMVAAASRLPVHVARGWLIRLSELGMVRQLPGGWQLEEAVTPLAKNDLAQSVHIALMLPRPDLLRAPGGSHTERRVFLSCLELFAPSPVLLGVPLAHLIDPDAAASHLGAEDLAFLNDPRTQLDIVVCSPALRPVLAIEADGPQHDVSPQVDRDRRKNRICRVAGLPLARLRVRPQLSDESLRHHLARLLSTLARETRLDQRGHAELARALSRLA</sequence>
<feature type="domain" description="DUF2726" evidence="1">
    <location>
        <begin position="145"/>
        <end position="242"/>
    </location>
</feature>
<dbReference type="RefSeq" id="WP_189062686.1">
    <property type="nucleotide sequence ID" value="NZ_BMQG01000014.1"/>
</dbReference>
<dbReference type="Pfam" id="PF10881">
    <property type="entry name" value="DUF2726"/>
    <property type="match status" value="1"/>
</dbReference>
<evidence type="ECO:0000313" key="3">
    <source>
        <dbReference type="Proteomes" id="UP000600547"/>
    </source>
</evidence>
<evidence type="ECO:0000313" key="2">
    <source>
        <dbReference type="EMBL" id="GGM53967.1"/>
    </source>
</evidence>
<reference evidence="3" key="1">
    <citation type="journal article" date="2019" name="Int. J. Syst. Evol. Microbiol.">
        <title>The Global Catalogue of Microorganisms (GCM) 10K type strain sequencing project: providing services to taxonomists for standard genome sequencing and annotation.</title>
        <authorList>
            <consortium name="The Broad Institute Genomics Platform"/>
            <consortium name="The Broad Institute Genome Sequencing Center for Infectious Disease"/>
            <person name="Wu L."/>
            <person name="Ma J."/>
        </authorList>
    </citation>
    <scope>NUCLEOTIDE SEQUENCE [LARGE SCALE GENOMIC DNA]</scope>
    <source>
        <strain evidence="3">JCM 31047</strain>
    </source>
</reference>
<comment type="caution">
    <text evidence="2">The sequence shown here is derived from an EMBL/GenBank/DDBJ whole genome shotgun (WGS) entry which is preliminary data.</text>
</comment>
<name>A0A8H9GS74_9DEIO</name>
<dbReference type="InterPro" id="IPR024402">
    <property type="entry name" value="DUF2726"/>
</dbReference>
<proteinExistence type="predicted"/>
<gene>
    <name evidence="2" type="ORF">GCM10008956_32350</name>
</gene>
<accession>A0A8H9GS74</accession>